<evidence type="ECO:0000313" key="11">
    <source>
        <dbReference type="EMBL" id="KAF4620044.1"/>
    </source>
</evidence>
<dbReference type="SMART" id="SM01331">
    <property type="entry name" value="DUF3635"/>
    <property type="match status" value="1"/>
</dbReference>
<keyword evidence="3" id="KW-0808">Transferase</keyword>
<name>A0A8H4QYN3_9AGAR</name>
<dbReference type="SUPFAM" id="SSF56112">
    <property type="entry name" value="Protein kinase-like (PK-like)"/>
    <property type="match status" value="1"/>
</dbReference>
<feature type="region of interest" description="Disordered" evidence="9">
    <location>
        <begin position="365"/>
        <end position="425"/>
    </location>
</feature>
<dbReference type="Gene3D" id="1.10.510.10">
    <property type="entry name" value="Transferase(Phosphotransferase) domain 1"/>
    <property type="match status" value="1"/>
</dbReference>
<dbReference type="EC" id="2.7.11.1" evidence="1"/>
<evidence type="ECO:0000256" key="3">
    <source>
        <dbReference type="ARBA" id="ARBA00022679"/>
    </source>
</evidence>
<feature type="domain" description="Protein kinase" evidence="10">
    <location>
        <begin position="499"/>
        <end position="876"/>
    </location>
</feature>
<dbReference type="PROSITE" id="PS50011">
    <property type="entry name" value="PROTEIN_KINASE_DOM"/>
    <property type="match status" value="1"/>
</dbReference>
<evidence type="ECO:0000256" key="7">
    <source>
        <dbReference type="ARBA" id="ARBA00047899"/>
    </source>
</evidence>
<dbReference type="GO" id="GO:0000278">
    <property type="term" value="P:mitotic cell cycle"/>
    <property type="evidence" value="ECO:0007669"/>
    <property type="project" value="TreeGrafter"/>
</dbReference>
<sequence length="876" mass="96808">MQSARLRELLHVNQKRRSGAQASSGLFSLTSPHQSPSAATMLGSHTKQINSYGKRARRVVDATSTSARALSTVEIISIFDDLPAAPEKTSIANKMKKKAALPNKSQKQENEVPKAGSPKVVGLQRKKRLSPILSPIKKKKLSRLAELKASEISQQPLHPALVKSKPKPLPSGTVDNPIVVSVPSEQDIPSVSTPRTPLSAVPINLPGSPSLMHSGRSTSNAVPLKGKKKSFVPFVDVDITVFDTHGCAIHTEKRVTKEKSADTGSRLGFGLPHIRRPKAAPASSPATDSESEREDSPVQSRRGVIGKKLVLLSDGSESDDEGYSKPKHIPKKEAKSGASSSQRTISRTNTVLEVVIPPAPYRLKPHTSLPIHIPTDDQESRRPIPQGTQRYQSLPSPPLKPRQLTPIGGGRKRLFVPPSPPSPTTPTDFDLSIDFADLNLSVDAQTQNSYPSDFTIPNFLIPLLQECHQENCGPHNFSTFIETFPYDAIFDPVRDRGVDLQFKKIGEASYSEVFGIGDVVLKVIPLRDESKVPESLSEEEGPPPSDATDVRKEIIVTRAMGEVHDGFVKLMKTYVVRGRYPEVLLRLWDEYDEQKGSESIRPDNFKVSQVYAIIVLPNGGPDLEAYTFHNANRVGWRQACSLFWQVAKALAHAERLVSFEHRDLHWGQILVKSLQANARRSLTSKNGPVWMDDLSHGVQATVIDLGLSRMDAGDETNGNHVHWTPFDEEVFMGEGDYQFDVYRMMRELTGDAWAEFHPFTNVIWLHYLLHKLLHCKGLKPPNAIRKNKAATEMPVSTSETSFSEKDCYDCLVDLESWLGQCIAERIPASSLRTIKTKGRKKVQATAKHSTPIGPACAIEIVAYGAKKEWIKPAKVY</sequence>
<gene>
    <name evidence="11" type="ORF">D9613_005268</name>
</gene>
<dbReference type="GO" id="GO:0072354">
    <property type="term" value="F:histone H3T3 kinase activity"/>
    <property type="evidence" value="ECO:0007669"/>
    <property type="project" value="TreeGrafter"/>
</dbReference>
<reference evidence="11 12" key="1">
    <citation type="submission" date="2019-12" db="EMBL/GenBank/DDBJ databases">
        <authorList>
            <person name="Floudas D."/>
            <person name="Bentzer J."/>
            <person name="Ahren D."/>
            <person name="Johansson T."/>
            <person name="Persson P."/>
            <person name="Tunlid A."/>
        </authorList>
    </citation>
    <scope>NUCLEOTIDE SEQUENCE [LARGE SCALE GENOMIC DNA]</scope>
    <source>
        <strain evidence="11 12">CBS 102.39</strain>
    </source>
</reference>
<dbReference type="Proteomes" id="UP000521872">
    <property type="component" value="Unassembled WGS sequence"/>
</dbReference>
<dbReference type="AlphaFoldDB" id="A0A8H4QYN3"/>
<keyword evidence="12" id="KW-1185">Reference proteome</keyword>
<evidence type="ECO:0000259" key="10">
    <source>
        <dbReference type="PROSITE" id="PS50011"/>
    </source>
</evidence>
<dbReference type="EMBL" id="JAACJL010000016">
    <property type="protein sequence ID" value="KAF4620044.1"/>
    <property type="molecule type" value="Genomic_DNA"/>
</dbReference>
<dbReference type="GO" id="GO:0005634">
    <property type="term" value="C:nucleus"/>
    <property type="evidence" value="ECO:0007669"/>
    <property type="project" value="TreeGrafter"/>
</dbReference>
<evidence type="ECO:0000313" key="12">
    <source>
        <dbReference type="Proteomes" id="UP000521872"/>
    </source>
</evidence>
<protein>
    <recommendedName>
        <fullName evidence="1">non-specific serine/threonine protein kinase</fullName>
        <ecNumber evidence="1">2.7.11.1</ecNumber>
    </recommendedName>
</protein>
<comment type="catalytic activity">
    <reaction evidence="7">
        <text>L-threonyl-[protein] + ATP = O-phospho-L-threonyl-[protein] + ADP + H(+)</text>
        <dbReference type="Rhea" id="RHEA:46608"/>
        <dbReference type="Rhea" id="RHEA-COMP:11060"/>
        <dbReference type="Rhea" id="RHEA-COMP:11605"/>
        <dbReference type="ChEBI" id="CHEBI:15378"/>
        <dbReference type="ChEBI" id="CHEBI:30013"/>
        <dbReference type="ChEBI" id="CHEBI:30616"/>
        <dbReference type="ChEBI" id="CHEBI:61977"/>
        <dbReference type="ChEBI" id="CHEBI:456216"/>
        <dbReference type="EC" id="2.7.11.1"/>
    </reaction>
</comment>
<keyword evidence="2" id="KW-0723">Serine/threonine-protein kinase</keyword>
<organism evidence="11 12">
    <name type="scientific">Agrocybe pediades</name>
    <dbReference type="NCBI Taxonomy" id="84607"/>
    <lineage>
        <taxon>Eukaryota</taxon>
        <taxon>Fungi</taxon>
        <taxon>Dikarya</taxon>
        <taxon>Basidiomycota</taxon>
        <taxon>Agaricomycotina</taxon>
        <taxon>Agaricomycetes</taxon>
        <taxon>Agaricomycetidae</taxon>
        <taxon>Agaricales</taxon>
        <taxon>Agaricineae</taxon>
        <taxon>Strophariaceae</taxon>
        <taxon>Agrocybe</taxon>
    </lineage>
</organism>
<dbReference type="GO" id="GO:0035556">
    <property type="term" value="P:intracellular signal transduction"/>
    <property type="evidence" value="ECO:0007669"/>
    <property type="project" value="TreeGrafter"/>
</dbReference>
<evidence type="ECO:0000256" key="2">
    <source>
        <dbReference type="ARBA" id="ARBA00022527"/>
    </source>
</evidence>
<dbReference type="InterPro" id="IPR000719">
    <property type="entry name" value="Prot_kinase_dom"/>
</dbReference>
<evidence type="ECO:0000256" key="5">
    <source>
        <dbReference type="ARBA" id="ARBA00022777"/>
    </source>
</evidence>
<proteinExistence type="predicted"/>
<feature type="region of interest" description="Disordered" evidence="9">
    <location>
        <begin position="254"/>
        <end position="345"/>
    </location>
</feature>
<dbReference type="PANTHER" id="PTHR24419">
    <property type="entry name" value="INTERLEUKIN-1 RECEPTOR-ASSOCIATED KINASE"/>
    <property type="match status" value="1"/>
</dbReference>
<dbReference type="PANTHER" id="PTHR24419:SF18">
    <property type="entry name" value="SERINE_THREONINE-PROTEIN KINASE HASPIN"/>
    <property type="match status" value="1"/>
</dbReference>
<keyword evidence="4" id="KW-0547">Nucleotide-binding</keyword>
<evidence type="ECO:0000256" key="9">
    <source>
        <dbReference type="SAM" id="MobiDB-lite"/>
    </source>
</evidence>
<feature type="region of interest" description="Disordered" evidence="9">
    <location>
        <begin position="13"/>
        <end position="40"/>
    </location>
</feature>
<dbReference type="InterPro" id="IPR011009">
    <property type="entry name" value="Kinase-like_dom_sf"/>
</dbReference>
<dbReference type="InterPro" id="IPR024604">
    <property type="entry name" value="GSG2_C"/>
</dbReference>
<evidence type="ECO:0000256" key="6">
    <source>
        <dbReference type="ARBA" id="ARBA00022840"/>
    </source>
</evidence>
<dbReference type="Gene3D" id="3.30.200.20">
    <property type="entry name" value="Phosphorylase Kinase, domain 1"/>
    <property type="match status" value="1"/>
</dbReference>
<dbReference type="Pfam" id="PF12330">
    <property type="entry name" value="Haspin_kinase"/>
    <property type="match status" value="1"/>
</dbReference>
<comment type="catalytic activity">
    <reaction evidence="8">
        <text>L-seryl-[protein] + ATP = O-phospho-L-seryl-[protein] + ADP + H(+)</text>
        <dbReference type="Rhea" id="RHEA:17989"/>
        <dbReference type="Rhea" id="RHEA-COMP:9863"/>
        <dbReference type="Rhea" id="RHEA-COMP:11604"/>
        <dbReference type="ChEBI" id="CHEBI:15378"/>
        <dbReference type="ChEBI" id="CHEBI:29999"/>
        <dbReference type="ChEBI" id="CHEBI:30616"/>
        <dbReference type="ChEBI" id="CHEBI:83421"/>
        <dbReference type="ChEBI" id="CHEBI:456216"/>
        <dbReference type="EC" id="2.7.11.1"/>
    </reaction>
</comment>
<dbReference type="GO" id="GO:0005524">
    <property type="term" value="F:ATP binding"/>
    <property type="evidence" value="ECO:0007669"/>
    <property type="project" value="UniProtKB-KW"/>
</dbReference>
<feature type="compositionally biased region" description="Polar residues" evidence="9">
    <location>
        <begin position="20"/>
        <end position="40"/>
    </location>
</feature>
<evidence type="ECO:0000256" key="4">
    <source>
        <dbReference type="ARBA" id="ARBA00022741"/>
    </source>
</evidence>
<keyword evidence="6" id="KW-0067">ATP-binding</keyword>
<evidence type="ECO:0000256" key="1">
    <source>
        <dbReference type="ARBA" id="ARBA00012513"/>
    </source>
</evidence>
<feature type="region of interest" description="Disordered" evidence="9">
    <location>
        <begin position="95"/>
        <end position="119"/>
    </location>
</feature>
<keyword evidence="5" id="KW-0418">Kinase</keyword>
<dbReference type="GO" id="GO:0005737">
    <property type="term" value="C:cytoplasm"/>
    <property type="evidence" value="ECO:0007669"/>
    <property type="project" value="TreeGrafter"/>
</dbReference>
<comment type="caution">
    <text evidence="11">The sequence shown here is derived from an EMBL/GenBank/DDBJ whole genome shotgun (WGS) entry which is preliminary data.</text>
</comment>
<evidence type="ECO:0000256" key="8">
    <source>
        <dbReference type="ARBA" id="ARBA00048679"/>
    </source>
</evidence>
<accession>A0A8H4QYN3</accession>